<dbReference type="InterPro" id="IPR025105">
    <property type="entry name" value="DUF4010"/>
</dbReference>
<feature type="transmembrane region" description="Helical" evidence="1">
    <location>
        <begin position="64"/>
        <end position="83"/>
    </location>
</feature>
<keyword evidence="1" id="KW-0472">Membrane</keyword>
<feature type="transmembrane region" description="Helical" evidence="1">
    <location>
        <begin position="145"/>
        <end position="163"/>
    </location>
</feature>
<evidence type="ECO:0000313" key="4">
    <source>
        <dbReference type="EMBL" id="OGG02844.1"/>
    </source>
</evidence>
<feature type="transmembrane region" description="Helical" evidence="1">
    <location>
        <begin position="361"/>
        <end position="383"/>
    </location>
</feature>
<feature type="transmembrane region" description="Helical" evidence="1">
    <location>
        <begin position="242"/>
        <end position="260"/>
    </location>
</feature>
<dbReference type="Pfam" id="PF13194">
    <property type="entry name" value="DUF4010"/>
    <property type="match status" value="1"/>
</dbReference>
<dbReference type="Proteomes" id="UP000179129">
    <property type="component" value="Unassembled WGS sequence"/>
</dbReference>
<gene>
    <name evidence="4" type="ORF">A3F83_06640</name>
</gene>
<feature type="transmembrane region" description="Helical" evidence="1">
    <location>
        <begin position="333"/>
        <end position="355"/>
    </location>
</feature>
<protein>
    <submittedName>
        <fullName evidence="4">Uncharacterized protein</fullName>
    </submittedName>
</protein>
<accession>A0A1F5YRX5</accession>
<evidence type="ECO:0000313" key="5">
    <source>
        <dbReference type="Proteomes" id="UP000179129"/>
    </source>
</evidence>
<name>A0A1F5YRX5_9BACT</name>
<evidence type="ECO:0000259" key="2">
    <source>
        <dbReference type="Pfam" id="PF02308"/>
    </source>
</evidence>
<feature type="transmembrane region" description="Helical" evidence="1">
    <location>
        <begin position="113"/>
        <end position="133"/>
    </location>
</feature>
<keyword evidence="1" id="KW-0812">Transmembrane</keyword>
<organism evidence="4 5">
    <name type="scientific">Candidatus Glassbacteria bacterium RIFCSPLOWO2_12_FULL_58_11</name>
    <dbReference type="NCBI Taxonomy" id="1817867"/>
    <lineage>
        <taxon>Bacteria</taxon>
        <taxon>Candidatus Glassiibacteriota</taxon>
    </lineage>
</organism>
<comment type="caution">
    <text evidence="4">The sequence shown here is derived from an EMBL/GenBank/DDBJ whole genome shotgun (WGS) entry which is preliminary data.</text>
</comment>
<dbReference type="EMBL" id="MFIX01000169">
    <property type="protein sequence ID" value="OGG02844.1"/>
    <property type="molecule type" value="Genomic_DNA"/>
</dbReference>
<keyword evidence="1" id="KW-1133">Transmembrane helix</keyword>
<feature type="domain" description="MgtC/SapB/SrpB/YhiD N-terminal" evidence="2">
    <location>
        <begin position="13"/>
        <end position="135"/>
    </location>
</feature>
<dbReference type="InterPro" id="IPR049177">
    <property type="entry name" value="MgtC_SapB_SrpB_YhiD_N"/>
</dbReference>
<dbReference type="PANTHER" id="PTHR39084:SF1">
    <property type="entry name" value="DUF4010 DOMAIN-CONTAINING PROTEIN"/>
    <property type="match status" value="1"/>
</dbReference>
<proteinExistence type="predicted"/>
<feature type="transmembrane region" description="Helical" evidence="1">
    <location>
        <begin position="6"/>
        <end position="24"/>
    </location>
</feature>
<evidence type="ECO:0000256" key="1">
    <source>
        <dbReference type="SAM" id="Phobius"/>
    </source>
</evidence>
<dbReference type="STRING" id="1817867.A3F83_06640"/>
<dbReference type="Pfam" id="PF02308">
    <property type="entry name" value="MgtC"/>
    <property type="match status" value="1"/>
</dbReference>
<feature type="domain" description="DUF4010" evidence="3">
    <location>
        <begin position="182"/>
        <end position="384"/>
    </location>
</feature>
<sequence>MESFELTFQIRFIIALGLGFLLGLEREAAGVYRNKPIVAGVRTHSLISMFGFGCAWMYQIGISLALPTGLLAVVVLVAMEYTARIKEGHHGWTSDVAVLLSFIIGAMTLLTKIWVPLAIGIISAIVLSEKTLIEHWVQNLREFELLAILKFLVVTLLVVPLLPDKGFTQFNLNPVNTWKIVIIISSIGFAGYFLVKKLGSRYGLWLSGILGGIVSSTAVSVAVGRIAQKAPEQGKSALQSSLLASSVMYLRILIIIRIIGPQFLPFLWWKLVGLSAVGLIMSLLFRPNKSAPDGANVTTLQNPFEISPAMIFAFLFLALQVVTTLVKSSFGDAGLLILSFVIGVTDIDPFIFSLVNSNPQVTHVLIAAIIISMMGNTLIKGIYFGGLAKNMRKESFIRYGLWTLCHIPFVFL</sequence>
<feature type="transmembrane region" description="Helical" evidence="1">
    <location>
        <begin position="306"/>
        <end position="326"/>
    </location>
</feature>
<feature type="transmembrane region" description="Helical" evidence="1">
    <location>
        <begin position="202"/>
        <end position="222"/>
    </location>
</feature>
<feature type="transmembrane region" description="Helical" evidence="1">
    <location>
        <begin position="175"/>
        <end position="195"/>
    </location>
</feature>
<evidence type="ECO:0000259" key="3">
    <source>
        <dbReference type="Pfam" id="PF13194"/>
    </source>
</evidence>
<dbReference type="AlphaFoldDB" id="A0A1F5YRX5"/>
<dbReference type="PANTHER" id="PTHR39084">
    <property type="entry name" value="MEMBRANE PROTEIN-RELATED"/>
    <property type="match status" value="1"/>
</dbReference>
<reference evidence="4 5" key="1">
    <citation type="journal article" date="2016" name="Nat. Commun.">
        <title>Thousands of microbial genomes shed light on interconnected biogeochemical processes in an aquifer system.</title>
        <authorList>
            <person name="Anantharaman K."/>
            <person name="Brown C.T."/>
            <person name="Hug L.A."/>
            <person name="Sharon I."/>
            <person name="Castelle C.J."/>
            <person name="Probst A.J."/>
            <person name="Thomas B.C."/>
            <person name="Singh A."/>
            <person name="Wilkins M.J."/>
            <person name="Karaoz U."/>
            <person name="Brodie E.L."/>
            <person name="Williams K.H."/>
            <person name="Hubbard S.S."/>
            <person name="Banfield J.F."/>
        </authorList>
    </citation>
    <scope>NUCLEOTIDE SEQUENCE [LARGE SCALE GENOMIC DNA]</scope>
</reference>